<dbReference type="Proteomes" id="UP001153069">
    <property type="component" value="Unassembled WGS sequence"/>
</dbReference>
<proteinExistence type="predicted"/>
<gene>
    <name evidence="1" type="ORF">SEMRO_1935_G306380.1</name>
</gene>
<evidence type="ECO:0000313" key="2">
    <source>
        <dbReference type="Proteomes" id="UP001153069"/>
    </source>
</evidence>
<organism evidence="1 2">
    <name type="scientific">Seminavis robusta</name>
    <dbReference type="NCBI Taxonomy" id="568900"/>
    <lineage>
        <taxon>Eukaryota</taxon>
        <taxon>Sar</taxon>
        <taxon>Stramenopiles</taxon>
        <taxon>Ochrophyta</taxon>
        <taxon>Bacillariophyta</taxon>
        <taxon>Bacillariophyceae</taxon>
        <taxon>Bacillariophycidae</taxon>
        <taxon>Naviculales</taxon>
        <taxon>Naviculaceae</taxon>
        <taxon>Seminavis</taxon>
    </lineage>
</organism>
<name>A0A9N8EW41_9STRA</name>
<dbReference type="AlphaFoldDB" id="A0A9N8EW41"/>
<evidence type="ECO:0000313" key="1">
    <source>
        <dbReference type="EMBL" id="CAB9527064.1"/>
    </source>
</evidence>
<sequence>MNQAQLEAQIVDLEYGMEATLGLLAAALGSKFAEVESTYSQWRKRLPLGNLSDEHRTMFMEKLDLTEMQLAELEGKFKLANPKYNETAPGYNAGARRARMATPRKAAKEALANNTLRCKKGTARATQNVMNATVELVQSTLHDADPRYNHTEAAKVVTGCMLQATSGSKCEAKAAFQPKRATRRRNDKP</sequence>
<comment type="caution">
    <text evidence="1">The sequence shown here is derived from an EMBL/GenBank/DDBJ whole genome shotgun (WGS) entry which is preliminary data.</text>
</comment>
<accession>A0A9N8EW41</accession>
<protein>
    <submittedName>
        <fullName evidence="1">Uncharacterized protein</fullName>
    </submittedName>
</protein>
<keyword evidence="2" id="KW-1185">Reference proteome</keyword>
<dbReference type="EMBL" id="CAICTM010001933">
    <property type="protein sequence ID" value="CAB9527064.1"/>
    <property type="molecule type" value="Genomic_DNA"/>
</dbReference>
<reference evidence="1" key="1">
    <citation type="submission" date="2020-06" db="EMBL/GenBank/DDBJ databases">
        <authorList>
            <consortium name="Plant Systems Biology data submission"/>
        </authorList>
    </citation>
    <scope>NUCLEOTIDE SEQUENCE</scope>
    <source>
        <strain evidence="1">D6</strain>
    </source>
</reference>